<feature type="domain" description="DUF4412" evidence="3">
    <location>
        <begin position="93"/>
        <end position="230"/>
    </location>
</feature>
<evidence type="ECO:0000313" key="5">
    <source>
        <dbReference type="Proteomes" id="UP000198846"/>
    </source>
</evidence>
<dbReference type="RefSeq" id="WP_092132412.1">
    <property type="nucleotide sequence ID" value="NZ_FNQK01000003.1"/>
</dbReference>
<dbReference type="STRING" id="283786.SAMN04487990_103185"/>
<feature type="signal peptide" evidence="2">
    <location>
        <begin position="1"/>
        <end position="21"/>
    </location>
</feature>
<evidence type="ECO:0000256" key="1">
    <source>
        <dbReference type="SAM" id="MobiDB-lite"/>
    </source>
</evidence>
<evidence type="ECO:0000259" key="3">
    <source>
        <dbReference type="Pfam" id="PF14371"/>
    </source>
</evidence>
<feature type="compositionally biased region" description="Polar residues" evidence="1">
    <location>
        <begin position="68"/>
        <end position="78"/>
    </location>
</feature>
<accession>A0A1H3WMZ8</accession>
<protein>
    <recommendedName>
        <fullName evidence="3">DUF4412 domain-containing protein</fullName>
    </recommendedName>
</protein>
<feature type="region of interest" description="Disordered" evidence="1">
    <location>
        <begin position="42"/>
        <end position="78"/>
    </location>
</feature>
<proteinExistence type="predicted"/>
<feature type="chain" id="PRO_5011587137" description="DUF4412 domain-containing protein" evidence="2">
    <location>
        <begin position="22"/>
        <end position="278"/>
    </location>
</feature>
<evidence type="ECO:0000256" key="2">
    <source>
        <dbReference type="SAM" id="SignalP"/>
    </source>
</evidence>
<name>A0A1H3WMZ8_BIZPA</name>
<organism evidence="4 5">
    <name type="scientific">Bizionia paragorgiae</name>
    <dbReference type="NCBI Taxonomy" id="283786"/>
    <lineage>
        <taxon>Bacteria</taxon>
        <taxon>Pseudomonadati</taxon>
        <taxon>Bacteroidota</taxon>
        <taxon>Flavobacteriia</taxon>
        <taxon>Flavobacteriales</taxon>
        <taxon>Flavobacteriaceae</taxon>
        <taxon>Bizionia</taxon>
    </lineage>
</organism>
<dbReference type="OrthoDB" id="1524221at2"/>
<reference evidence="4 5" key="1">
    <citation type="submission" date="2016-10" db="EMBL/GenBank/DDBJ databases">
        <authorList>
            <person name="de Groot N.N."/>
        </authorList>
    </citation>
    <scope>NUCLEOTIDE SEQUENCE [LARGE SCALE GENOMIC DNA]</scope>
    <source>
        <strain evidence="4 5">DSM 23842</strain>
    </source>
</reference>
<gene>
    <name evidence="4" type="ORF">SAMN04487990_103185</name>
</gene>
<dbReference type="Pfam" id="PF14371">
    <property type="entry name" value="DUF4412"/>
    <property type="match status" value="1"/>
</dbReference>
<sequence length="278" mass="31530">MKTIKLLPFIFLLSISTSMNAQILKKLGNKLGKVVERTIETKAEEKTEQTTSNAFDSTFNKPTEHSKSNSPFNALGNSEPPANNYSFTHRYVMTFIDGKDTFDITYFLTKDGNYIGSKYDTDTKNQQDMFVVIDASRSTLFTFMTMQGKKTIMSMGFDLNKASKEAADDQNTSIKKTGRTKTILNYDCEEFKVESKDSQGSIWITKAVDVTFLNINPNKKGKKNSNQKWLSMSDGLVMEMDMVDTSKRKPKAIKMICTALENTNYTIDTSQYESLYKN</sequence>
<dbReference type="InterPro" id="IPR025524">
    <property type="entry name" value="DUF4412"/>
</dbReference>
<feature type="compositionally biased region" description="Polar residues" evidence="1">
    <location>
        <begin position="52"/>
        <end position="61"/>
    </location>
</feature>
<evidence type="ECO:0000313" key="4">
    <source>
        <dbReference type="EMBL" id="SDZ88499.1"/>
    </source>
</evidence>
<keyword evidence="2" id="KW-0732">Signal</keyword>
<dbReference type="AlphaFoldDB" id="A0A1H3WMZ8"/>
<dbReference type="EMBL" id="FNQK01000003">
    <property type="protein sequence ID" value="SDZ88499.1"/>
    <property type="molecule type" value="Genomic_DNA"/>
</dbReference>
<dbReference type="Proteomes" id="UP000198846">
    <property type="component" value="Unassembled WGS sequence"/>
</dbReference>
<keyword evidence="5" id="KW-1185">Reference proteome</keyword>